<feature type="coiled-coil region" evidence="1">
    <location>
        <begin position="33"/>
        <end position="95"/>
    </location>
</feature>
<dbReference type="Gene3D" id="3.30.70.1820">
    <property type="entry name" value="L1 transposable element, RRM domain"/>
    <property type="match status" value="1"/>
</dbReference>
<keyword evidence="1" id="KW-0175">Coiled coil</keyword>
<protein>
    <recommendedName>
        <fullName evidence="4">L1 transposable element RRM domain-containing protein</fullName>
    </recommendedName>
</protein>
<dbReference type="GeneTree" id="ENSGT00940000180361"/>
<evidence type="ECO:0000313" key="2">
    <source>
        <dbReference type="Ensembl" id="ENSOSIP00000016156.1"/>
    </source>
</evidence>
<evidence type="ECO:0000256" key="1">
    <source>
        <dbReference type="SAM" id="Coils"/>
    </source>
</evidence>
<keyword evidence="3" id="KW-1185">Reference proteome</keyword>
<organism evidence="2 3">
    <name type="scientific">Oryzias sinensis</name>
    <name type="common">Chinese medaka</name>
    <dbReference type="NCBI Taxonomy" id="183150"/>
    <lineage>
        <taxon>Eukaryota</taxon>
        <taxon>Metazoa</taxon>
        <taxon>Chordata</taxon>
        <taxon>Craniata</taxon>
        <taxon>Vertebrata</taxon>
        <taxon>Euteleostomi</taxon>
        <taxon>Actinopterygii</taxon>
        <taxon>Neopterygii</taxon>
        <taxon>Teleostei</taxon>
        <taxon>Neoteleostei</taxon>
        <taxon>Acanthomorphata</taxon>
        <taxon>Ovalentaria</taxon>
        <taxon>Atherinomorphae</taxon>
        <taxon>Beloniformes</taxon>
        <taxon>Adrianichthyidae</taxon>
        <taxon>Oryziinae</taxon>
        <taxon>Oryzias</taxon>
    </lineage>
</organism>
<dbReference type="PANTHER" id="PTHR11505">
    <property type="entry name" value="L1 TRANSPOSABLE ELEMENT-RELATED"/>
    <property type="match status" value="1"/>
</dbReference>
<evidence type="ECO:0008006" key="4">
    <source>
        <dbReference type="Google" id="ProtNLM"/>
    </source>
</evidence>
<dbReference type="Ensembl" id="ENSOSIT00000017069.1">
    <property type="protein sequence ID" value="ENSOSIP00000016156.1"/>
    <property type="gene ID" value="ENSOSIG00000008920.1"/>
</dbReference>
<evidence type="ECO:0000313" key="3">
    <source>
        <dbReference type="Proteomes" id="UP000694383"/>
    </source>
</evidence>
<proteinExistence type="predicted"/>
<dbReference type="AlphaFoldDB" id="A0A8C7XN91"/>
<dbReference type="Proteomes" id="UP000694383">
    <property type="component" value="Unplaced"/>
</dbReference>
<name>A0A8C7XN91_9TELE</name>
<dbReference type="InterPro" id="IPR004244">
    <property type="entry name" value="Transposase_22"/>
</dbReference>
<accession>A0A8C7XN91</accession>
<sequence>MANPRQANVSDHDYDLPALENSFEEEGTVFDGLDSRMDEIQTALKRFDDLEKKLEGIENRMDGIGKSTKENTENIVKLQERVEHLTLENKELREKCLESERYKRRWDLRLMGVPEKDNENTREVVLGILTRVVPMSVEKLRDTVDTVHRLGKRGAVNNNMPRAIIIQFAMRTVRDEVWRKSKEARVCKEMKIYFREDFSKEDRAARAKLWPMVEQARRSGKRAFLKEGYALIDGRKVVLITTRFIIKKKIKIKKNNFYYFWGGWSNY</sequence>
<reference evidence="2" key="1">
    <citation type="submission" date="2025-08" db="UniProtKB">
        <authorList>
            <consortium name="Ensembl"/>
        </authorList>
    </citation>
    <scope>IDENTIFICATION</scope>
</reference>
<reference evidence="2" key="2">
    <citation type="submission" date="2025-09" db="UniProtKB">
        <authorList>
            <consortium name="Ensembl"/>
        </authorList>
    </citation>
    <scope>IDENTIFICATION</scope>
</reference>
<dbReference type="Gene3D" id="1.20.1270.70">
    <property type="entry name" value="Designed single chain three-helix bundle"/>
    <property type="match status" value="1"/>
</dbReference>